<name>A0A285JXA4_9ACTN</name>
<dbReference type="PROSITE" id="PS51257">
    <property type="entry name" value="PROKAR_LIPOPROTEIN"/>
    <property type="match status" value="1"/>
</dbReference>
<reference evidence="5 6" key="1">
    <citation type="submission" date="2017-09" db="EMBL/GenBank/DDBJ databases">
        <authorList>
            <person name="Ehlers B."/>
            <person name="Leendertz F.H."/>
        </authorList>
    </citation>
    <scope>NUCLEOTIDE SEQUENCE [LARGE SCALE GENOMIC DNA]</scope>
    <source>
        <strain evidence="5 6">CGMCC 4.6857</strain>
    </source>
</reference>
<dbReference type="Proteomes" id="UP000219612">
    <property type="component" value="Unassembled WGS sequence"/>
</dbReference>
<dbReference type="PIRSF" id="PIRSF002741">
    <property type="entry name" value="MppA"/>
    <property type="match status" value="1"/>
</dbReference>
<keyword evidence="6" id="KW-1185">Reference proteome</keyword>
<dbReference type="GO" id="GO:1904680">
    <property type="term" value="F:peptide transmembrane transporter activity"/>
    <property type="evidence" value="ECO:0007669"/>
    <property type="project" value="TreeGrafter"/>
</dbReference>
<dbReference type="GO" id="GO:0043190">
    <property type="term" value="C:ATP-binding cassette (ABC) transporter complex"/>
    <property type="evidence" value="ECO:0007669"/>
    <property type="project" value="InterPro"/>
</dbReference>
<protein>
    <submittedName>
        <fullName evidence="5">Peptide/nickel transport system substrate-binding protein</fullName>
    </submittedName>
</protein>
<dbReference type="RefSeq" id="WP_245923660.1">
    <property type="nucleotide sequence ID" value="NZ_OBDY01000026.1"/>
</dbReference>
<evidence type="ECO:0000313" key="5">
    <source>
        <dbReference type="EMBL" id="SNY64407.1"/>
    </source>
</evidence>
<evidence type="ECO:0000256" key="2">
    <source>
        <dbReference type="ARBA" id="ARBA00022448"/>
    </source>
</evidence>
<dbReference type="SUPFAM" id="SSF53850">
    <property type="entry name" value="Periplasmic binding protein-like II"/>
    <property type="match status" value="1"/>
</dbReference>
<sequence length="559" mass="60491">MRASGMQAFRLRTVIAAGVVAALAIGGAGCAKSDRDSGGDEDKAATGGTFIFAGAGDPKNFDPIFNDDGESFRPIRQIYDTLVTHKPGTAELTGGLAESWSNDPTGKVWTFKLRQGVKFHDGSALDAAAVCANFDRWFNMKGEAAQSQMIYYADVFGGFAGSPDAVYDNCKAQDAGTAVVTMKKYKGAFPGAFALTAFSIASPTAMKQYDADKVTQNGDSFAYSAFANEHPTGTGAFTYGGWNKATGEITLNKNPDYWGEKAKVDKMIIKVIKDENTRKQELRAGTVQAIDFPAPADRKALADEGYKVLNRPAFNILYLGINQKNPKLRDLRVRQAIAYALNRAQLVQTKGPGGSTVADEFLPSTVMGYAPDVQKYDYNLDKAKQLLSEAGATGLTLNFYYPTEVSRPYMPNPQEIFTVLANDLQAAGIKINGVPRPWNGGFKDDVQQFGKQDLHILGWTGDYNDPGNFVGTFFGREKEEFGDGAMTDMFTAIGKADATVEPNAKKAAWEQVNRDIASKWLPAVPIWHGPPALVTTKNVEGLVPSPLTAEQFNTVSITK</sequence>
<evidence type="ECO:0000256" key="1">
    <source>
        <dbReference type="ARBA" id="ARBA00005695"/>
    </source>
</evidence>
<dbReference type="InterPro" id="IPR039424">
    <property type="entry name" value="SBP_5"/>
</dbReference>
<dbReference type="Gene3D" id="3.10.105.10">
    <property type="entry name" value="Dipeptide-binding Protein, Domain 3"/>
    <property type="match status" value="1"/>
</dbReference>
<comment type="similarity">
    <text evidence="1">Belongs to the bacterial solute-binding protein 5 family.</text>
</comment>
<dbReference type="AlphaFoldDB" id="A0A285JXA4"/>
<dbReference type="EMBL" id="OBDY01000026">
    <property type="protein sequence ID" value="SNY64407.1"/>
    <property type="molecule type" value="Genomic_DNA"/>
</dbReference>
<accession>A0A285JXA4</accession>
<dbReference type="InterPro" id="IPR030678">
    <property type="entry name" value="Peptide/Ni-bd"/>
</dbReference>
<dbReference type="Gene3D" id="3.40.190.10">
    <property type="entry name" value="Periplasmic binding protein-like II"/>
    <property type="match status" value="1"/>
</dbReference>
<dbReference type="PANTHER" id="PTHR30290:SF9">
    <property type="entry name" value="OLIGOPEPTIDE-BINDING PROTEIN APPA"/>
    <property type="match status" value="1"/>
</dbReference>
<organism evidence="5 6">
    <name type="scientific">Paractinoplanes atraurantiacus</name>
    <dbReference type="NCBI Taxonomy" id="1036182"/>
    <lineage>
        <taxon>Bacteria</taxon>
        <taxon>Bacillati</taxon>
        <taxon>Actinomycetota</taxon>
        <taxon>Actinomycetes</taxon>
        <taxon>Micromonosporales</taxon>
        <taxon>Micromonosporaceae</taxon>
        <taxon>Paractinoplanes</taxon>
    </lineage>
</organism>
<proteinExistence type="inferred from homology"/>
<dbReference type="InterPro" id="IPR000914">
    <property type="entry name" value="SBP_5_dom"/>
</dbReference>
<dbReference type="Gene3D" id="3.90.76.10">
    <property type="entry name" value="Dipeptide-binding Protein, Domain 1"/>
    <property type="match status" value="1"/>
</dbReference>
<keyword evidence="2" id="KW-0813">Transport</keyword>
<dbReference type="CDD" id="cd08493">
    <property type="entry name" value="PBP2_DppA_like"/>
    <property type="match status" value="1"/>
</dbReference>
<dbReference type="GO" id="GO:0015833">
    <property type="term" value="P:peptide transport"/>
    <property type="evidence" value="ECO:0007669"/>
    <property type="project" value="TreeGrafter"/>
</dbReference>
<dbReference type="PANTHER" id="PTHR30290">
    <property type="entry name" value="PERIPLASMIC BINDING COMPONENT OF ABC TRANSPORTER"/>
    <property type="match status" value="1"/>
</dbReference>
<gene>
    <name evidence="5" type="ORF">SAMN05421748_126130</name>
</gene>
<feature type="domain" description="Solute-binding protein family 5" evidence="4">
    <location>
        <begin position="91"/>
        <end position="476"/>
    </location>
</feature>
<evidence type="ECO:0000313" key="6">
    <source>
        <dbReference type="Proteomes" id="UP000219612"/>
    </source>
</evidence>
<keyword evidence="3" id="KW-0732">Signal</keyword>
<evidence type="ECO:0000256" key="3">
    <source>
        <dbReference type="ARBA" id="ARBA00022729"/>
    </source>
</evidence>
<dbReference type="GO" id="GO:0042597">
    <property type="term" value="C:periplasmic space"/>
    <property type="evidence" value="ECO:0007669"/>
    <property type="project" value="UniProtKB-ARBA"/>
</dbReference>
<evidence type="ECO:0000259" key="4">
    <source>
        <dbReference type="Pfam" id="PF00496"/>
    </source>
</evidence>
<dbReference type="Pfam" id="PF00496">
    <property type="entry name" value="SBP_bac_5"/>
    <property type="match status" value="1"/>
</dbReference>